<dbReference type="Proteomes" id="UP000033661">
    <property type="component" value="Unassembled WGS sequence"/>
</dbReference>
<organism evidence="1 2">
    <name type="scientific">Rickettsia bellii str. RML An4</name>
    <dbReference type="NCBI Taxonomy" id="1359193"/>
    <lineage>
        <taxon>Bacteria</taxon>
        <taxon>Pseudomonadati</taxon>
        <taxon>Pseudomonadota</taxon>
        <taxon>Alphaproteobacteria</taxon>
        <taxon>Rickettsiales</taxon>
        <taxon>Rickettsiaceae</taxon>
        <taxon>Rickettsieae</taxon>
        <taxon>Rickettsia</taxon>
        <taxon>belli group</taxon>
    </lineage>
</organism>
<dbReference type="AlphaFoldDB" id="A0A0F3QDH4"/>
<accession>A0A0F3QDH4</accession>
<evidence type="ECO:0000313" key="2">
    <source>
        <dbReference type="Proteomes" id="UP000033661"/>
    </source>
</evidence>
<evidence type="ECO:0000313" key="1">
    <source>
        <dbReference type="EMBL" id="KJV90332.1"/>
    </source>
</evidence>
<name>A0A0F3QDH4_RICBE</name>
<comment type="caution">
    <text evidence="1">The sequence shown here is derived from an EMBL/GenBank/DDBJ whole genome shotgun (WGS) entry which is preliminary data.</text>
</comment>
<protein>
    <submittedName>
        <fullName evidence="1">Uncharacterized protein</fullName>
    </submittedName>
</protein>
<reference evidence="1 2" key="1">
    <citation type="submission" date="2015-02" db="EMBL/GenBank/DDBJ databases">
        <title>Genome Sequencing of Rickettsiales.</title>
        <authorList>
            <person name="Daugherty S.C."/>
            <person name="Su Q."/>
            <person name="Abolude K."/>
            <person name="Beier-Sexton M."/>
            <person name="Carlyon J.A."/>
            <person name="Carter R."/>
            <person name="Day N.P."/>
            <person name="Dumler S.J."/>
            <person name="Dyachenko V."/>
            <person name="Godinez A."/>
            <person name="Kurtti T.J."/>
            <person name="Lichay M."/>
            <person name="Mullins K.E."/>
            <person name="Ott S."/>
            <person name="Pappas-Brown V."/>
            <person name="Paris D.H."/>
            <person name="Patel P."/>
            <person name="Richards A.L."/>
            <person name="Sadzewicz L."/>
            <person name="Sears K."/>
            <person name="Seidman D."/>
            <person name="Sengamalay N."/>
            <person name="Stenos J."/>
            <person name="Tallon L.J."/>
            <person name="Vincent G."/>
            <person name="Fraser C.M."/>
            <person name="Munderloh U."/>
            <person name="Dunning-Hotopp J.C."/>
        </authorList>
    </citation>
    <scope>NUCLEOTIDE SEQUENCE [LARGE SCALE GENOMIC DNA]</scope>
    <source>
        <strain evidence="1 2">RML An4</strain>
    </source>
</reference>
<keyword evidence="2" id="KW-1185">Reference proteome</keyword>
<dbReference type="EMBL" id="LAOI01000001">
    <property type="protein sequence ID" value="KJV90332.1"/>
    <property type="molecule type" value="Genomic_DNA"/>
</dbReference>
<proteinExistence type="predicted"/>
<gene>
    <name evidence="1" type="ORF">RBEAN4_1335</name>
</gene>
<sequence length="39" mass="4227">MLLRACHPVACPRDPVIKNTNIKARFLSLYAGSRGQATG</sequence>